<dbReference type="Proteomes" id="UP001342314">
    <property type="component" value="Unassembled WGS sequence"/>
</dbReference>
<dbReference type="EMBL" id="BQKY01000003">
    <property type="protein sequence ID" value="GJN88425.1"/>
    <property type="molecule type" value="Genomic_DNA"/>
</dbReference>
<feature type="compositionally biased region" description="Polar residues" evidence="2">
    <location>
        <begin position="202"/>
        <end position="213"/>
    </location>
</feature>
<dbReference type="PROSITE" id="PS50102">
    <property type="entry name" value="RRM"/>
    <property type="match status" value="1"/>
</dbReference>
<feature type="compositionally biased region" description="Polar residues" evidence="2">
    <location>
        <begin position="165"/>
        <end position="181"/>
    </location>
</feature>
<organism evidence="4 5">
    <name type="scientific">Rhodotorula paludigena</name>
    <dbReference type="NCBI Taxonomy" id="86838"/>
    <lineage>
        <taxon>Eukaryota</taxon>
        <taxon>Fungi</taxon>
        <taxon>Dikarya</taxon>
        <taxon>Basidiomycota</taxon>
        <taxon>Pucciniomycotina</taxon>
        <taxon>Microbotryomycetes</taxon>
        <taxon>Sporidiobolales</taxon>
        <taxon>Sporidiobolaceae</taxon>
        <taxon>Rhodotorula</taxon>
    </lineage>
</organism>
<gene>
    <name evidence="4" type="ORF">Rhopal_001391-T1</name>
</gene>
<evidence type="ECO:0000313" key="4">
    <source>
        <dbReference type="EMBL" id="GJN88425.1"/>
    </source>
</evidence>
<dbReference type="GO" id="GO:0003723">
    <property type="term" value="F:RNA binding"/>
    <property type="evidence" value="ECO:0007669"/>
    <property type="project" value="UniProtKB-UniRule"/>
</dbReference>
<dbReference type="InterPro" id="IPR035979">
    <property type="entry name" value="RBD_domain_sf"/>
</dbReference>
<sequence>METGSYGASVETLPDPTTLTPQERVDRLVDAVESDDLLGVVLFLKFLEEGEINACSSSTAKSPLEAALGGHSSKPTFRRLILECLLHAGASSNSFAQGHSPDEHDSFKEIIEQWQSGGQEKAGEAWRLSKETDLQELEHWVRVRTNFSSGASTTADPPDAAMLSLPTSAPASNQTAPQSPLQPRFTDEAAHVDQSLGASGPSFHQSGSPSPVQSKDDPEFWITVTDIPPAFGERWLFDTLSKNGVVMQDCLVGPLSGLARRFAFVAFGTSADRERALDTLDHCRCFDTHLSAHPFYDDRTNSDRPDFGGTQRRQDAYLGTTRNAANASHATNRRIIIKHLPDWAEQRRVIDFVDCALGERLARQVDVLQPKGKHEKIAIVNFHRHSDAVRAFEIIDGATFDGRAVAVLWKADKTNVKQGKDGIVGSRPAVSQIDAQPSEEALLRLEGGAQSLIVSHDVTPEPATPGPSQRHVATTVSTLPAENFSDLRADPVLLPSPPLPPIQQAMLNTDLSRLRSPIVGLSEHRIAALQRIWDASDTPPSSSKRELPVQVAFGFLSRDEARNAMRRNEQRPAFPEDEVQQKRYEEFLRAQAGESRDWYMFFLESLAQHNSLGSTFVDKLASSVPVDDEPMVVD</sequence>
<dbReference type="AlphaFoldDB" id="A0AAV5GFN3"/>
<dbReference type="Pfam" id="PF00076">
    <property type="entry name" value="RRM_1"/>
    <property type="match status" value="1"/>
</dbReference>
<evidence type="ECO:0000256" key="1">
    <source>
        <dbReference type="PROSITE-ProRule" id="PRU00176"/>
    </source>
</evidence>
<feature type="domain" description="RRM" evidence="3">
    <location>
        <begin position="333"/>
        <end position="412"/>
    </location>
</feature>
<evidence type="ECO:0000256" key="2">
    <source>
        <dbReference type="SAM" id="MobiDB-lite"/>
    </source>
</evidence>
<proteinExistence type="predicted"/>
<keyword evidence="1" id="KW-0694">RNA-binding</keyword>
<dbReference type="Gene3D" id="3.30.70.330">
    <property type="match status" value="1"/>
</dbReference>
<evidence type="ECO:0000259" key="3">
    <source>
        <dbReference type="PROSITE" id="PS50102"/>
    </source>
</evidence>
<keyword evidence="5" id="KW-1185">Reference proteome</keyword>
<name>A0AAV5GFN3_9BASI</name>
<feature type="region of interest" description="Disordered" evidence="2">
    <location>
        <begin position="195"/>
        <end position="216"/>
    </location>
</feature>
<accession>A0AAV5GFN3</accession>
<evidence type="ECO:0000313" key="5">
    <source>
        <dbReference type="Proteomes" id="UP001342314"/>
    </source>
</evidence>
<reference evidence="4 5" key="1">
    <citation type="submission" date="2021-12" db="EMBL/GenBank/DDBJ databases">
        <title>High titer production of polyol ester of fatty acids by Rhodotorula paludigena BS15 towards product separation-free biomass refinery.</title>
        <authorList>
            <person name="Mano J."/>
            <person name="Ono H."/>
            <person name="Tanaka T."/>
            <person name="Naito K."/>
            <person name="Sushida H."/>
            <person name="Ike M."/>
            <person name="Tokuyasu K."/>
            <person name="Kitaoka M."/>
        </authorList>
    </citation>
    <scope>NUCLEOTIDE SEQUENCE [LARGE SCALE GENOMIC DNA]</scope>
    <source>
        <strain evidence="4 5">BS15</strain>
    </source>
</reference>
<protein>
    <recommendedName>
        <fullName evidence="3">RRM domain-containing protein</fullName>
    </recommendedName>
</protein>
<dbReference type="InterPro" id="IPR012677">
    <property type="entry name" value="Nucleotide-bd_a/b_plait_sf"/>
</dbReference>
<feature type="region of interest" description="Disordered" evidence="2">
    <location>
        <begin position="148"/>
        <end position="182"/>
    </location>
</feature>
<comment type="caution">
    <text evidence="4">The sequence shown here is derived from an EMBL/GenBank/DDBJ whole genome shotgun (WGS) entry which is preliminary data.</text>
</comment>
<dbReference type="InterPro" id="IPR000504">
    <property type="entry name" value="RRM_dom"/>
</dbReference>
<dbReference type="SUPFAM" id="SSF54928">
    <property type="entry name" value="RNA-binding domain, RBD"/>
    <property type="match status" value="1"/>
</dbReference>